<evidence type="ECO:0000256" key="4">
    <source>
        <dbReference type="ARBA" id="ARBA00022801"/>
    </source>
</evidence>
<evidence type="ECO:0000256" key="2">
    <source>
        <dbReference type="ARBA" id="ARBA00022552"/>
    </source>
</evidence>
<evidence type="ECO:0000256" key="9">
    <source>
        <dbReference type="SAM" id="MobiDB-lite"/>
    </source>
</evidence>
<reference evidence="11 12" key="1">
    <citation type="submission" date="2024-01" db="EMBL/GenBank/DDBJ databases">
        <title>Comparative genomics of Cryptococcus and Kwoniella reveals pathogenesis evolution and contrasting modes of karyotype evolution via chromosome fusion or intercentromeric recombination.</title>
        <authorList>
            <person name="Coelho M.A."/>
            <person name="David-Palma M."/>
            <person name="Shea T."/>
            <person name="Bowers K."/>
            <person name="McGinley-Smith S."/>
            <person name="Mohammad A.W."/>
            <person name="Gnirke A."/>
            <person name="Yurkov A.M."/>
            <person name="Nowrousian M."/>
            <person name="Sun S."/>
            <person name="Cuomo C.A."/>
            <person name="Heitman J."/>
        </authorList>
    </citation>
    <scope>NUCLEOTIDE SEQUENCE [LARGE SCALE GENOMIC DNA]</scope>
    <source>
        <strain evidence="11 12">CBS 6074</strain>
    </source>
</reference>
<feature type="region of interest" description="Disordered" evidence="9">
    <location>
        <begin position="473"/>
        <end position="499"/>
    </location>
</feature>
<accession>A0AAX4JL61</accession>
<feature type="compositionally biased region" description="Low complexity" evidence="9">
    <location>
        <begin position="812"/>
        <end position="828"/>
    </location>
</feature>
<dbReference type="InterPro" id="IPR010997">
    <property type="entry name" value="HRDC-like_sf"/>
</dbReference>
<dbReference type="EMBL" id="CP144098">
    <property type="protein sequence ID" value="WWC86140.1"/>
    <property type="molecule type" value="Genomic_DNA"/>
</dbReference>
<dbReference type="SUPFAM" id="SSF53098">
    <property type="entry name" value="Ribonuclease H-like"/>
    <property type="match status" value="1"/>
</dbReference>
<keyword evidence="7" id="KW-0539">Nucleus</keyword>
<feature type="compositionally biased region" description="Polar residues" evidence="9">
    <location>
        <begin position="913"/>
        <end position="930"/>
    </location>
</feature>
<name>A0AAX4JL61_9TREE</name>
<dbReference type="GO" id="GO:0071036">
    <property type="term" value="P:nuclear polyadenylation-dependent snoRNA catabolic process"/>
    <property type="evidence" value="ECO:0007669"/>
    <property type="project" value="TreeGrafter"/>
</dbReference>
<evidence type="ECO:0000256" key="1">
    <source>
        <dbReference type="ARBA" id="ARBA00004123"/>
    </source>
</evidence>
<comment type="subcellular location">
    <subcellularLocation>
        <location evidence="1">Nucleus</location>
    </subcellularLocation>
</comment>
<dbReference type="GO" id="GO:0071051">
    <property type="term" value="P:poly(A)-dependent snoRNA 3'-end processing"/>
    <property type="evidence" value="ECO:0007669"/>
    <property type="project" value="TreeGrafter"/>
</dbReference>
<dbReference type="CDD" id="cd06147">
    <property type="entry name" value="Rrp6p_like_exo"/>
    <property type="match status" value="1"/>
</dbReference>
<dbReference type="PROSITE" id="PS50967">
    <property type="entry name" value="HRDC"/>
    <property type="match status" value="1"/>
</dbReference>
<dbReference type="GO" id="GO:0005730">
    <property type="term" value="C:nucleolus"/>
    <property type="evidence" value="ECO:0007669"/>
    <property type="project" value="TreeGrafter"/>
</dbReference>
<proteinExistence type="inferred from homology"/>
<evidence type="ECO:0000256" key="7">
    <source>
        <dbReference type="ARBA" id="ARBA00023242"/>
    </source>
</evidence>
<dbReference type="PANTHER" id="PTHR12124:SF47">
    <property type="entry name" value="EXOSOME COMPONENT 10"/>
    <property type="match status" value="1"/>
</dbReference>
<evidence type="ECO:0000256" key="3">
    <source>
        <dbReference type="ARBA" id="ARBA00022722"/>
    </source>
</evidence>
<dbReference type="InterPro" id="IPR036397">
    <property type="entry name" value="RNaseH_sf"/>
</dbReference>
<dbReference type="GO" id="GO:0071035">
    <property type="term" value="P:nuclear polyadenylation-dependent rRNA catabolic process"/>
    <property type="evidence" value="ECO:0007669"/>
    <property type="project" value="TreeGrafter"/>
</dbReference>
<dbReference type="Proteomes" id="UP001355207">
    <property type="component" value="Chromosome 1"/>
</dbReference>
<dbReference type="Pfam" id="PF01612">
    <property type="entry name" value="DNA_pol_A_exo1"/>
    <property type="match status" value="1"/>
</dbReference>
<dbReference type="Gene3D" id="3.30.420.10">
    <property type="entry name" value="Ribonuclease H-like superfamily/Ribonuclease H"/>
    <property type="match status" value="1"/>
</dbReference>
<feature type="compositionally biased region" description="Basic and acidic residues" evidence="9">
    <location>
        <begin position="771"/>
        <end position="780"/>
    </location>
</feature>
<keyword evidence="5" id="KW-0271">Exosome</keyword>
<dbReference type="GO" id="GO:0071039">
    <property type="term" value="P:nuclear polyadenylation-dependent CUT catabolic process"/>
    <property type="evidence" value="ECO:0007669"/>
    <property type="project" value="TreeGrafter"/>
</dbReference>
<evidence type="ECO:0000256" key="6">
    <source>
        <dbReference type="ARBA" id="ARBA00022839"/>
    </source>
</evidence>
<gene>
    <name evidence="11" type="ORF">L201_001012</name>
</gene>
<keyword evidence="4" id="KW-0378">Hydrolase</keyword>
<feature type="region of interest" description="Disordered" evidence="9">
    <location>
        <begin position="812"/>
        <end position="977"/>
    </location>
</feature>
<protein>
    <recommendedName>
        <fullName evidence="10">HRDC domain-containing protein</fullName>
    </recommendedName>
</protein>
<evidence type="ECO:0000256" key="8">
    <source>
        <dbReference type="ARBA" id="ARBA00043957"/>
    </source>
</evidence>
<dbReference type="GO" id="GO:0071037">
    <property type="term" value="P:nuclear polyadenylation-dependent snRNA catabolic process"/>
    <property type="evidence" value="ECO:0007669"/>
    <property type="project" value="TreeGrafter"/>
</dbReference>
<evidence type="ECO:0000256" key="5">
    <source>
        <dbReference type="ARBA" id="ARBA00022835"/>
    </source>
</evidence>
<dbReference type="InterPro" id="IPR002121">
    <property type="entry name" value="HRDC_dom"/>
</dbReference>
<feature type="region of interest" description="Disordered" evidence="9">
    <location>
        <begin position="698"/>
        <end position="720"/>
    </location>
</feature>
<dbReference type="GO" id="GO:0071038">
    <property type="term" value="P:TRAMP-dependent tRNA surveillance pathway"/>
    <property type="evidence" value="ECO:0007669"/>
    <property type="project" value="TreeGrafter"/>
</dbReference>
<dbReference type="FunFam" id="3.30.420.10:FF:000059">
    <property type="entry name" value="Exosome complex exonuclease Rrp6"/>
    <property type="match status" value="1"/>
</dbReference>
<keyword evidence="6" id="KW-0269">Exonuclease</keyword>
<organism evidence="11 12">
    <name type="scientific">Kwoniella dendrophila CBS 6074</name>
    <dbReference type="NCBI Taxonomy" id="1295534"/>
    <lineage>
        <taxon>Eukaryota</taxon>
        <taxon>Fungi</taxon>
        <taxon>Dikarya</taxon>
        <taxon>Basidiomycota</taxon>
        <taxon>Agaricomycotina</taxon>
        <taxon>Tremellomycetes</taxon>
        <taxon>Tremellales</taxon>
        <taxon>Cryptococcaceae</taxon>
        <taxon>Kwoniella</taxon>
    </lineage>
</organism>
<dbReference type="InterPro" id="IPR045092">
    <property type="entry name" value="Rrp6-like"/>
</dbReference>
<dbReference type="SMART" id="SM00474">
    <property type="entry name" value="35EXOc"/>
    <property type="match status" value="1"/>
</dbReference>
<dbReference type="InterPro" id="IPR002562">
    <property type="entry name" value="3'-5'_exonuclease_dom"/>
</dbReference>
<feature type="region of interest" description="Disordered" evidence="9">
    <location>
        <begin position="732"/>
        <end position="780"/>
    </location>
</feature>
<dbReference type="GO" id="GO:0000176">
    <property type="term" value="C:nuclear exosome (RNase complex)"/>
    <property type="evidence" value="ECO:0007669"/>
    <property type="project" value="InterPro"/>
</dbReference>
<evidence type="ECO:0000313" key="11">
    <source>
        <dbReference type="EMBL" id="WWC86140.1"/>
    </source>
</evidence>
<dbReference type="PANTHER" id="PTHR12124">
    <property type="entry name" value="POLYMYOSITIS/SCLERODERMA AUTOANTIGEN-RELATED"/>
    <property type="match status" value="1"/>
</dbReference>
<evidence type="ECO:0000313" key="12">
    <source>
        <dbReference type="Proteomes" id="UP001355207"/>
    </source>
</evidence>
<dbReference type="GO" id="GO:0071044">
    <property type="term" value="P:histone mRNA catabolic process"/>
    <property type="evidence" value="ECO:0007669"/>
    <property type="project" value="TreeGrafter"/>
</dbReference>
<dbReference type="GeneID" id="91091684"/>
<sequence>MASAASSSSKSKAVDSTSSAKGDVPKPFDNFQEYLPHLTTVLDNLTNHASNLPSKSDLSFHRSLDKDFAKNLDQASERILNLTERLLSLVERSQKQKNQKSQNNVIQDKVKIASGSKNTKGTRRKLNDEDDVVDGFKQCVVGVVDGLLEDADSCLDEVNGQKKKAAIAVKPHLAAQAGQKLPGPFSKQATRLPQNILHANDLAKPQLLFDDIIDNTPTTTAWKPSLKTKPHSMVPLDFVPELDYHLSREEELDPSKEYWRREKEIRLRQHPYYYETNHLPYPTSLFIDSQPIKPKSFQETPFQFVDIPEQLKELTEHLKQSKEIAVDLEHHNMRSYSGFTCLIQISTRQGDYVIDSLKLRKELREDKLGDVFTDPSIIKVFHGSDSDIVWLQHDFEMFVVNLFDTYHATVVLQRQQRSLASLLKQYCDFEADKRYQMADWRIRPLPDGMLHYARSDTHFLLYIYDNLRNALLEQSSRPPSPDPEGNPVIETTKRNPQQAMREVLGRSADTALKMYEKDEYNEETGKGSGGWAGAARKWLNKTVMDEEPGFIWRKLHAWRDKLGRELDESPIYIMPQDILKTLALLRGTAPLLIRQAVNPTRAPIAAERIGEIGEVIKQAKTEWQVTQADNIRKAEASAGAAKAKQLGVIQKRQQQGPFVPIPIPDVWDAITVPIPATIKDNTPSSSSKAKSIKTSGLFGSTIKSSTSTSNSASSSSPSVINSTKFKSSSLFGQTLNNQSPAGKGRKPRQANKRGDKELSPGFENVQNSIHSELEPKKPEIDIGIPIKPEQVPYVPPTERNIVTTNNISNSSAVAQHASTAPVSAPAPVKVEKKKPEEGIVQVKKQRKPKRERGGSSSLPSTSGGVNGISGGIKKVKLDTPPNETMTENQQVKPKKEKKKQIKTDEIPEFDYSSMPNLLDQPNSVSSSSTLAHGKDKKKKKKEKKSGGIGAIEAPTFGARAARDLSQPKGGNKSGTFT</sequence>
<dbReference type="AlphaFoldDB" id="A0AAX4JL61"/>
<feature type="region of interest" description="Disordered" evidence="9">
    <location>
        <begin position="93"/>
        <end position="125"/>
    </location>
</feature>
<dbReference type="Pfam" id="PF00570">
    <property type="entry name" value="HRDC"/>
    <property type="match status" value="1"/>
</dbReference>
<dbReference type="RefSeq" id="XP_066072903.1">
    <property type="nucleotide sequence ID" value="XM_066216806.1"/>
</dbReference>
<dbReference type="InterPro" id="IPR012337">
    <property type="entry name" value="RNaseH-like_sf"/>
</dbReference>
<dbReference type="GO" id="GO:0000467">
    <property type="term" value="P:exonucleolytic trimming to generate mature 3'-end of 5.8S rRNA from tricistronic rRNA transcript (SSU-rRNA, 5.8S rRNA, LSU-rRNA)"/>
    <property type="evidence" value="ECO:0007669"/>
    <property type="project" value="InterPro"/>
</dbReference>
<dbReference type="GO" id="GO:0071040">
    <property type="term" value="P:nuclear polyadenylation-dependent antisense transcript catabolic process"/>
    <property type="evidence" value="ECO:0007669"/>
    <property type="project" value="TreeGrafter"/>
</dbReference>
<feature type="domain" description="HRDC" evidence="10">
    <location>
        <begin position="545"/>
        <end position="626"/>
    </location>
</feature>
<dbReference type="Pfam" id="PF08066">
    <property type="entry name" value="PMC2NT"/>
    <property type="match status" value="1"/>
</dbReference>
<keyword evidence="3" id="KW-0540">Nuclease</keyword>
<dbReference type="InterPro" id="IPR012588">
    <property type="entry name" value="Exosome-assoc_fac_Rrp6_N"/>
</dbReference>
<dbReference type="SUPFAM" id="SSF47819">
    <property type="entry name" value="HRDC-like"/>
    <property type="match status" value="1"/>
</dbReference>
<dbReference type="GO" id="GO:0003727">
    <property type="term" value="F:single-stranded RNA binding"/>
    <property type="evidence" value="ECO:0007669"/>
    <property type="project" value="TreeGrafter"/>
</dbReference>
<dbReference type="GO" id="GO:0000175">
    <property type="term" value="F:3'-5'-RNA exonuclease activity"/>
    <property type="evidence" value="ECO:0007669"/>
    <property type="project" value="InterPro"/>
</dbReference>
<feature type="compositionally biased region" description="Low complexity" evidence="9">
    <location>
        <begin position="854"/>
        <end position="863"/>
    </location>
</feature>
<feature type="compositionally biased region" description="Basic residues" evidence="9">
    <location>
        <begin position="934"/>
        <end position="943"/>
    </location>
</feature>
<feature type="compositionally biased region" description="Low complexity" evidence="9">
    <location>
        <begin position="1"/>
        <end position="21"/>
    </location>
</feature>
<feature type="region of interest" description="Disordered" evidence="9">
    <location>
        <begin position="1"/>
        <end position="26"/>
    </location>
</feature>
<keyword evidence="2" id="KW-0698">rRNA processing</keyword>
<comment type="similarity">
    <text evidence="8">Belongs to the exosome component 10/RRP6 family.</text>
</comment>
<keyword evidence="12" id="KW-1185">Reference proteome</keyword>
<dbReference type="InterPro" id="IPR044876">
    <property type="entry name" value="HRDC_dom_sf"/>
</dbReference>
<dbReference type="Gene3D" id="1.10.150.80">
    <property type="entry name" value="HRDC domain"/>
    <property type="match status" value="1"/>
</dbReference>
<dbReference type="GO" id="GO:0000166">
    <property type="term" value="F:nucleotide binding"/>
    <property type="evidence" value="ECO:0007669"/>
    <property type="project" value="InterPro"/>
</dbReference>
<evidence type="ECO:0000259" key="10">
    <source>
        <dbReference type="PROSITE" id="PS50967"/>
    </source>
</evidence>
<dbReference type="InterPro" id="IPR049559">
    <property type="entry name" value="Rrp6p-like_exo"/>
</dbReference>